<dbReference type="STRING" id="96773.Tchl_0670"/>
<accession>A0A1H5UQF6</accession>
<dbReference type="KEGG" id="tcl:Tchl_0670"/>
<dbReference type="Proteomes" id="UP000185739">
    <property type="component" value="Chromosome"/>
</dbReference>
<dbReference type="EMBL" id="CP018839">
    <property type="protein sequence ID" value="APR03534.1"/>
    <property type="molecule type" value="Genomic_DNA"/>
</dbReference>
<dbReference type="Pfam" id="PF11174">
    <property type="entry name" value="DUF2970"/>
    <property type="match status" value="1"/>
</dbReference>
<reference evidence="1 2" key="1">
    <citation type="submission" date="2016-12" db="EMBL/GenBank/DDBJ databases">
        <title>Complete genome sequence of Thauera chlorobenzoica, a Betaproteobacterium degrading haloaromatics anaerobically to CO2 and halides.</title>
        <authorList>
            <person name="Goris T."/>
            <person name="Mergelsberg M."/>
            <person name="Boll M."/>
        </authorList>
    </citation>
    <scope>NUCLEOTIDE SEQUENCE [LARGE SCALE GENOMIC DNA]</scope>
    <source>
        <strain evidence="1 2">3CB1</strain>
    </source>
</reference>
<proteinExistence type="predicted"/>
<evidence type="ECO:0000313" key="1">
    <source>
        <dbReference type="EMBL" id="APR03534.1"/>
    </source>
</evidence>
<dbReference type="AlphaFoldDB" id="A0A1H5UQF6"/>
<organism evidence="1 2">
    <name type="scientific">Thauera chlorobenzoica</name>
    <dbReference type="NCBI Taxonomy" id="96773"/>
    <lineage>
        <taxon>Bacteria</taxon>
        <taxon>Pseudomonadati</taxon>
        <taxon>Pseudomonadota</taxon>
        <taxon>Betaproteobacteria</taxon>
        <taxon>Rhodocyclales</taxon>
        <taxon>Zoogloeaceae</taxon>
        <taxon>Thauera</taxon>
    </lineage>
</organism>
<name>A0A1H5UQF6_9RHOO</name>
<dbReference type="InterPro" id="IPR021344">
    <property type="entry name" value="DUF2970"/>
</dbReference>
<dbReference type="RefSeq" id="WP_075147139.1">
    <property type="nucleotide sequence ID" value="NZ_CP018839.1"/>
</dbReference>
<sequence length="75" mass="8003">MSGGEAPPPRRAGFWATLRAVLWSFVGIRKRRAWHEDAAQLDPRAVVVAGVLVGLAFVLGLVAIVQWVLARAGAA</sequence>
<protein>
    <submittedName>
        <fullName evidence="1">Membrane protein</fullName>
    </submittedName>
</protein>
<gene>
    <name evidence="1" type="ORF">Tchl_0670</name>
</gene>
<evidence type="ECO:0000313" key="2">
    <source>
        <dbReference type="Proteomes" id="UP000185739"/>
    </source>
</evidence>
<keyword evidence="2" id="KW-1185">Reference proteome</keyword>
<dbReference type="OrthoDB" id="8657357at2"/>